<dbReference type="OrthoDB" id="6495095at2"/>
<sequence>METRMKIRLFAALTATFLAASAHAELLFKDDTGHEVRLREPARRIIALAPHIAESLYAAGAGSRMVGTVDYSDYPPAAKQLPRVGGYSRIDLEAIVALKPDLVIAWESGNNMVQADKLRALGLTVYISQPNRMEDVASQLERYGQLAGTSAVADVEARRFRERLAALQAANASKPKVRTFYQIWKAPLMTVGGPQIISDAIRLCGGDNVFGHLKQMAPRISVEAVIEANPEAIVATGMGDAKPEWLHDWDKWKSLTAVKRDNLFHINPDIMQRHTPRILDGATKLCAHLDVARSRRPK</sequence>
<dbReference type="CDD" id="cd01144">
    <property type="entry name" value="BtuF"/>
    <property type="match status" value="1"/>
</dbReference>
<evidence type="ECO:0000313" key="4">
    <source>
        <dbReference type="EMBL" id="OMG56265.1"/>
    </source>
</evidence>
<accession>A0A1R1IC47</accession>
<dbReference type="PANTHER" id="PTHR30535">
    <property type="entry name" value="VITAMIN B12-BINDING PROTEIN"/>
    <property type="match status" value="1"/>
</dbReference>
<dbReference type="InterPro" id="IPR054828">
    <property type="entry name" value="Vit_B12_bind_prot"/>
</dbReference>
<dbReference type="Pfam" id="PF01497">
    <property type="entry name" value="Peripla_BP_2"/>
    <property type="match status" value="1"/>
</dbReference>
<feature type="domain" description="Fe/B12 periplasmic-binding" evidence="3">
    <location>
        <begin position="44"/>
        <end position="298"/>
    </location>
</feature>
<organism evidence="4 5">
    <name type="scientific">Azonexus hydrophilus</name>
    <dbReference type="NCBI Taxonomy" id="418702"/>
    <lineage>
        <taxon>Bacteria</taxon>
        <taxon>Pseudomonadati</taxon>
        <taxon>Pseudomonadota</taxon>
        <taxon>Betaproteobacteria</taxon>
        <taxon>Rhodocyclales</taxon>
        <taxon>Azonexaceae</taxon>
        <taxon>Azonexus</taxon>
    </lineage>
</organism>
<evidence type="ECO:0000256" key="1">
    <source>
        <dbReference type="ARBA" id="ARBA00022729"/>
    </source>
</evidence>
<feature type="chain" id="PRO_5013203943" evidence="2">
    <location>
        <begin position="25"/>
        <end position="298"/>
    </location>
</feature>
<dbReference type="PROSITE" id="PS50983">
    <property type="entry name" value="FE_B12_PBP"/>
    <property type="match status" value="1"/>
</dbReference>
<dbReference type="Gene3D" id="3.40.50.1980">
    <property type="entry name" value="Nitrogenase molybdenum iron protein domain"/>
    <property type="match status" value="2"/>
</dbReference>
<feature type="signal peptide" evidence="2">
    <location>
        <begin position="1"/>
        <end position="24"/>
    </location>
</feature>
<name>A0A1R1IC47_9RHOO</name>
<dbReference type="SUPFAM" id="SSF53807">
    <property type="entry name" value="Helical backbone' metal receptor"/>
    <property type="match status" value="1"/>
</dbReference>
<dbReference type="InterPro" id="IPR050902">
    <property type="entry name" value="ABC_Transporter_SBP"/>
</dbReference>
<evidence type="ECO:0000313" key="5">
    <source>
        <dbReference type="Proteomes" id="UP000187526"/>
    </source>
</evidence>
<gene>
    <name evidence="4" type="ORF">BJN45_01135</name>
</gene>
<proteinExistence type="predicted"/>
<reference evidence="4 5" key="1">
    <citation type="submission" date="2016-10" db="EMBL/GenBank/DDBJ databases">
        <title>Alkaliphiles isolated from bioreactors.</title>
        <authorList>
            <person name="Salah Z."/>
            <person name="Rout S.P."/>
            <person name="Humphreys P.N."/>
        </authorList>
    </citation>
    <scope>NUCLEOTIDE SEQUENCE [LARGE SCALE GENOMIC DNA]</scope>
    <source>
        <strain evidence="4 5">ZS02</strain>
    </source>
</reference>
<dbReference type="EMBL" id="MTHD01000001">
    <property type="protein sequence ID" value="OMG56265.1"/>
    <property type="molecule type" value="Genomic_DNA"/>
</dbReference>
<dbReference type="STRING" id="418702.BJN45_01135"/>
<protein>
    <submittedName>
        <fullName evidence="4">Cobalamin-binding protein</fullName>
    </submittedName>
</protein>
<dbReference type="InterPro" id="IPR002491">
    <property type="entry name" value="ABC_transptr_periplasmic_BD"/>
</dbReference>
<dbReference type="Proteomes" id="UP000187526">
    <property type="component" value="Unassembled WGS sequence"/>
</dbReference>
<keyword evidence="1 2" id="KW-0732">Signal</keyword>
<dbReference type="GO" id="GO:0071281">
    <property type="term" value="P:cellular response to iron ion"/>
    <property type="evidence" value="ECO:0007669"/>
    <property type="project" value="TreeGrafter"/>
</dbReference>
<dbReference type="AlphaFoldDB" id="A0A1R1IC47"/>
<comment type="caution">
    <text evidence="4">The sequence shown here is derived from an EMBL/GenBank/DDBJ whole genome shotgun (WGS) entry which is preliminary data.</text>
</comment>
<dbReference type="NCBIfam" id="NF038402">
    <property type="entry name" value="TroA_like"/>
    <property type="match status" value="1"/>
</dbReference>
<evidence type="ECO:0000259" key="3">
    <source>
        <dbReference type="PROSITE" id="PS50983"/>
    </source>
</evidence>
<evidence type="ECO:0000256" key="2">
    <source>
        <dbReference type="SAM" id="SignalP"/>
    </source>
</evidence>
<keyword evidence="5" id="KW-1185">Reference proteome</keyword>
<dbReference type="PANTHER" id="PTHR30535:SF34">
    <property type="entry name" value="MOLYBDATE-BINDING PROTEIN MOLA"/>
    <property type="match status" value="1"/>
</dbReference>